<reference evidence="1" key="2">
    <citation type="submission" date="2023-01" db="EMBL/GenBank/DDBJ databases">
        <authorList>
            <person name="Sun Q."/>
            <person name="Evtushenko L."/>
        </authorList>
    </citation>
    <scope>NUCLEOTIDE SEQUENCE</scope>
    <source>
        <strain evidence="1">VKM Ac-2007</strain>
    </source>
</reference>
<accession>A0A9W6I487</accession>
<comment type="caution">
    <text evidence="1">The sequence shown here is derived from an EMBL/GenBank/DDBJ whole genome shotgun (WGS) entry which is preliminary data.</text>
</comment>
<dbReference type="Gene3D" id="1.20.910.10">
    <property type="entry name" value="Heme oxygenase-like"/>
    <property type="match status" value="1"/>
</dbReference>
<sequence length="338" mass="36598">MPVSFLPVKPCLRASLRIGEKGEAELHTSSGILEVEAPEGMSRDDFLDLLKLLDGSRTIEDLERETGLDGEAVREIVEPAVVWGLVDEGAVPVASSERAALSRLDAVLSRLLEDLVLAGPFWREVLQRPERLSHNVFYGFWLERWLLLFGENGPGPAVLGLAWSAGPRRTPEGLHRQERRHGEIAARALGAVGVTRDDLSRARPLSTTTALTKMLSWWARTDPLFFAAAVGVLERPLGPAGGAGGHTASVSFPAACDRAGLASGFVESMRAHTGGNAVGGHGSVSREPFTGAAGIDEETERRWHAKAHLFMEAYAAFHNGVLEHYSDPRQPLLRVAEI</sequence>
<keyword evidence="2" id="KW-1185">Reference proteome</keyword>
<evidence type="ECO:0000313" key="1">
    <source>
        <dbReference type="EMBL" id="GLK10898.1"/>
    </source>
</evidence>
<dbReference type="SUPFAM" id="SSF48613">
    <property type="entry name" value="Heme oxygenase-like"/>
    <property type="match status" value="1"/>
</dbReference>
<dbReference type="InterPro" id="IPR016084">
    <property type="entry name" value="Haem_Oase-like_multi-hlx"/>
</dbReference>
<reference evidence="1" key="1">
    <citation type="journal article" date="2014" name="Int. J. Syst. Evol. Microbiol.">
        <title>Complete genome sequence of Corynebacterium casei LMG S-19264T (=DSM 44701T), isolated from a smear-ripened cheese.</title>
        <authorList>
            <consortium name="US DOE Joint Genome Institute (JGI-PGF)"/>
            <person name="Walter F."/>
            <person name="Albersmeier A."/>
            <person name="Kalinowski J."/>
            <person name="Ruckert C."/>
        </authorList>
    </citation>
    <scope>NUCLEOTIDE SEQUENCE</scope>
    <source>
        <strain evidence="1">VKM Ac-2007</strain>
    </source>
</reference>
<protein>
    <recommendedName>
        <fullName evidence="3">Thiaminase-2/PQQC domain-containing protein</fullName>
    </recommendedName>
</protein>
<evidence type="ECO:0008006" key="3">
    <source>
        <dbReference type="Google" id="ProtNLM"/>
    </source>
</evidence>
<proteinExistence type="predicted"/>
<dbReference type="EMBL" id="BSEV01000009">
    <property type="protein sequence ID" value="GLK10898.1"/>
    <property type="molecule type" value="Genomic_DNA"/>
</dbReference>
<organism evidence="1 2">
    <name type="scientific">Streptosporangium carneum</name>
    <dbReference type="NCBI Taxonomy" id="47481"/>
    <lineage>
        <taxon>Bacteria</taxon>
        <taxon>Bacillati</taxon>
        <taxon>Actinomycetota</taxon>
        <taxon>Actinomycetes</taxon>
        <taxon>Streptosporangiales</taxon>
        <taxon>Streptosporangiaceae</taxon>
        <taxon>Streptosporangium</taxon>
    </lineage>
</organism>
<dbReference type="Proteomes" id="UP001143474">
    <property type="component" value="Unassembled WGS sequence"/>
</dbReference>
<name>A0A9W6I487_9ACTN</name>
<dbReference type="AlphaFoldDB" id="A0A9W6I487"/>
<gene>
    <name evidence="1" type="ORF">GCM10017600_43040</name>
</gene>
<evidence type="ECO:0000313" key="2">
    <source>
        <dbReference type="Proteomes" id="UP001143474"/>
    </source>
</evidence>